<protein>
    <submittedName>
        <fullName evidence="1">DUF5988 family protein</fullName>
    </submittedName>
</protein>
<name>A0ABZ1XD95_9ACTN</name>
<dbReference type="EMBL" id="CP109019">
    <property type="protein sequence ID" value="WUT80720.1"/>
    <property type="molecule type" value="Genomic_DNA"/>
</dbReference>
<gene>
    <name evidence="1" type="ORF">OG515_00185</name>
</gene>
<organism evidence="1 2">
    <name type="scientific">Streptomyces melanogenes</name>
    <dbReference type="NCBI Taxonomy" id="67326"/>
    <lineage>
        <taxon>Bacteria</taxon>
        <taxon>Bacillati</taxon>
        <taxon>Actinomycetota</taxon>
        <taxon>Actinomycetes</taxon>
        <taxon>Kitasatosporales</taxon>
        <taxon>Streptomycetaceae</taxon>
        <taxon>Streptomyces</taxon>
    </lineage>
</organism>
<proteinExistence type="predicted"/>
<keyword evidence="2" id="KW-1185">Reference proteome</keyword>
<sequence length="66" mass="7360">MITIALEGAPDGLEGVRQLARAELPATVVVAYYGRHQHFERTGRTVRIEGRDVPVFRFTYSTAIAE</sequence>
<dbReference type="Pfam" id="PF19450">
    <property type="entry name" value="DUF5988"/>
    <property type="match status" value="1"/>
</dbReference>
<accession>A0ABZ1XD95</accession>
<dbReference type="RefSeq" id="WP_329394526.1">
    <property type="nucleotide sequence ID" value="NZ_CP109019.1"/>
</dbReference>
<reference evidence="1" key="1">
    <citation type="submission" date="2022-10" db="EMBL/GenBank/DDBJ databases">
        <title>The complete genomes of actinobacterial strains from the NBC collection.</title>
        <authorList>
            <person name="Joergensen T.S."/>
            <person name="Alvarez Arevalo M."/>
            <person name="Sterndorff E.B."/>
            <person name="Faurdal D."/>
            <person name="Vuksanovic O."/>
            <person name="Mourched A.-S."/>
            <person name="Charusanti P."/>
            <person name="Shaw S."/>
            <person name="Blin K."/>
            <person name="Weber T."/>
        </authorList>
    </citation>
    <scope>NUCLEOTIDE SEQUENCE</scope>
    <source>
        <strain evidence="1">NBC_00668</strain>
    </source>
</reference>
<evidence type="ECO:0000313" key="2">
    <source>
        <dbReference type="Proteomes" id="UP001432060"/>
    </source>
</evidence>
<dbReference type="Proteomes" id="UP001432060">
    <property type="component" value="Chromosome"/>
</dbReference>
<evidence type="ECO:0000313" key="1">
    <source>
        <dbReference type="EMBL" id="WUT80720.1"/>
    </source>
</evidence>
<dbReference type="InterPro" id="IPR046030">
    <property type="entry name" value="DUF5988"/>
</dbReference>